<gene>
    <name evidence="2" type="ORF">S01H1_81464</name>
</gene>
<dbReference type="InterPro" id="IPR017896">
    <property type="entry name" value="4Fe4S_Fe-S-bd"/>
</dbReference>
<dbReference type="InterPro" id="IPR017900">
    <property type="entry name" value="4Fe4S_Fe_S_CS"/>
</dbReference>
<protein>
    <recommendedName>
        <fullName evidence="1">4Fe-4S ferredoxin-type domain-containing protein</fullName>
    </recommendedName>
</protein>
<dbReference type="GO" id="GO:0051536">
    <property type="term" value="F:iron-sulfur cluster binding"/>
    <property type="evidence" value="ECO:0007669"/>
    <property type="project" value="InterPro"/>
</dbReference>
<reference evidence="2" key="1">
    <citation type="journal article" date="2014" name="Front. Microbiol.">
        <title>High frequency of phylogenetically diverse reductive dehalogenase-homologous genes in deep subseafloor sedimentary metagenomes.</title>
        <authorList>
            <person name="Kawai M."/>
            <person name="Futagami T."/>
            <person name="Toyoda A."/>
            <person name="Takaki Y."/>
            <person name="Nishi S."/>
            <person name="Hori S."/>
            <person name="Arai W."/>
            <person name="Tsubouchi T."/>
            <person name="Morono Y."/>
            <person name="Uchiyama I."/>
            <person name="Ito T."/>
            <person name="Fujiyama A."/>
            <person name="Inagaki F."/>
            <person name="Takami H."/>
        </authorList>
    </citation>
    <scope>NUCLEOTIDE SEQUENCE</scope>
    <source>
        <strain evidence="2">Expedition CK06-06</strain>
    </source>
</reference>
<feature type="non-terminal residue" evidence="2">
    <location>
        <position position="1"/>
    </location>
</feature>
<sequence>DGSFQEIEEIDALEATERREFWDRYFSRCLRCYACRNVCPLCYCKECVFDQHDPRWVSPAAGVATNRAFHLIRAYHLAGRCVDCGECERACPVGIPLRRINRKVAKVVEESFHFQAGLDPEAKSPLVLFSSEDPEEFIE</sequence>
<organism evidence="2">
    <name type="scientific">marine sediment metagenome</name>
    <dbReference type="NCBI Taxonomy" id="412755"/>
    <lineage>
        <taxon>unclassified sequences</taxon>
        <taxon>metagenomes</taxon>
        <taxon>ecological metagenomes</taxon>
    </lineage>
</organism>
<dbReference type="PROSITE" id="PS00198">
    <property type="entry name" value="4FE4S_FER_1"/>
    <property type="match status" value="1"/>
</dbReference>
<evidence type="ECO:0000259" key="1">
    <source>
        <dbReference type="PROSITE" id="PS51379"/>
    </source>
</evidence>
<dbReference type="SUPFAM" id="SSF46548">
    <property type="entry name" value="alpha-helical ferredoxin"/>
    <property type="match status" value="1"/>
</dbReference>
<dbReference type="Gene3D" id="1.10.1060.10">
    <property type="entry name" value="Alpha-helical ferredoxin"/>
    <property type="match status" value="1"/>
</dbReference>
<dbReference type="Pfam" id="PF13183">
    <property type="entry name" value="Fer4_8"/>
    <property type="match status" value="1"/>
</dbReference>
<proteinExistence type="predicted"/>
<feature type="domain" description="4Fe-4S ferredoxin-type" evidence="1">
    <location>
        <begin position="72"/>
        <end position="102"/>
    </location>
</feature>
<dbReference type="InterPro" id="IPR009051">
    <property type="entry name" value="Helical_ferredxn"/>
</dbReference>
<accession>X0XIT8</accession>
<dbReference type="PROSITE" id="PS51379">
    <property type="entry name" value="4FE4S_FER_2"/>
    <property type="match status" value="1"/>
</dbReference>
<name>X0XIT8_9ZZZZ</name>
<evidence type="ECO:0000313" key="2">
    <source>
        <dbReference type="EMBL" id="GAG43039.1"/>
    </source>
</evidence>
<dbReference type="EMBL" id="BARS01055129">
    <property type="protein sequence ID" value="GAG43039.1"/>
    <property type="molecule type" value="Genomic_DNA"/>
</dbReference>
<comment type="caution">
    <text evidence="2">The sequence shown here is derived from an EMBL/GenBank/DDBJ whole genome shotgun (WGS) entry which is preliminary data.</text>
</comment>
<dbReference type="AlphaFoldDB" id="X0XIT8"/>